<evidence type="ECO:0000259" key="1">
    <source>
        <dbReference type="Pfam" id="PF01326"/>
    </source>
</evidence>
<protein>
    <submittedName>
        <fullName evidence="2">Phosphoenolpyruvate synthase</fullName>
    </submittedName>
</protein>
<proteinExistence type="predicted"/>
<name>A0A9D5P670_XYLRU</name>
<dbReference type="PANTHER" id="PTHR43615">
    <property type="entry name" value="PHOSPHOENOLPYRUVATE SYNTHASE-RELATED"/>
    <property type="match status" value="1"/>
</dbReference>
<dbReference type="InterPro" id="IPR013815">
    <property type="entry name" value="ATP_grasp_subdomain_1"/>
</dbReference>
<evidence type="ECO:0000313" key="3">
    <source>
        <dbReference type="Proteomes" id="UP000806522"/>
    </source>
</evidence>
<dbReference type="EMBL" id="SUYC01000013">
    <property type="protein sequence ID" value="MBE6271554.1"/>
    <property type="molecule type" value="Genomic_DNA"/>
</dbReference>
<dbReference type="InterPro" id="IPR011006">
    <property type="entry name" value="CheY-like_superfamily"/>
</dbReference>
<dbReference type="InterPro" id="IPR002192">
    <property type="entry name" value="PPDK_AMP/ATP-bd"/>
</dbReference>
<dbReference type="AlphaFoldDB" id="A0A9D5P670"/>
<reference evidence="2" key="1">
    <citation type="submission" date="2019-04" db="EMBL/GenBank/DDBJ databases">
        <title>Evolution of Biomass-Degrading Anaerobic Consortia Revealed by Metagenomics.</title>
        <authorList>
            <person name="Peng X."/>
        </authorList>
    </citation>
    <scope>NUCLEOTIDE SEQUENCE</scope>
    <source>
        <strain evidence="2">SIG140</strain>
    </source>
</reference>
<dbReference type="InterPro" id="IPR051549">
    <property type="entry name" value="PEP_Utilizing_Enz"/>
</dbReference>
<dbReference type="Pfam" id="PF01326">
    <property type="entry name" value="PPDK_N"/>
    <property type="match status" value="1"/>
</dbReference>
<dbReference type="SUPFAM" id="SSF52172">
    <property type="entry name" value="CheY-like"/>
    <property type="match status" value="1"/>
</dbReference>
<sequence>MEEVSKIPQEWNKFYLKDVSFVNLMTKRIFNVLIVANPYDAFMLEDDGRVDEKIFDEYMELGMRYPPTFTQVSTTEEANSVLHSTDIDLVICMPGNADNDAFTVAREIKAEHPNIPCVVLTPFSHGITKRIQDEDMSVFDYVFCWLGNTNLIMSIIKLIEDKMNIEHDIQEAGVQMIMLVEDNIRFYSSVLPNLYNYILAQSKRFSTEALNPHAAAQRKRGRPKVVLATTYEEAMQLYEKYHENTLGVISDTRFPMQVHEGRLSHVEEGDPEAGLKLLREIRRRDEYVPLILDSSEIANKAKAEAEGFHFIDKNSTKMNVDLHHLMEEHMGFGDFIFRDPKTKEEVFRVSSLKELQDNIFKIPYDSMLYHVSRNHMSRWLTARAIFPVSAFLKHVTWHKLQDVDAHRQIIFDAIVQYRRMKNIGVVAVFDRLKFDRYAHFARIGDGSLGGKGRGLAFLDNIIKRHPELNQFEQAKVSIPKTVVLCTDFFDEFMEKNNLYPIALSDASDEEILQHFMRAQLPDSLIADFFTFFDAVKSPIAIRSSSLLEDSHYQPFAGIYSTYMIPYLEDKYEMLRMLACAIKGVYASVYYKDSKAYMLATQNVIDQEKMAVILQEVVGKQYGDLYYPNFSGVLRSLNYYPIGDETAEEGIASLAVGLGKYIVDGGQTLRVSPYHPKQVLQTSEMETALSETQTRFYALDMAHVGDDFKVDDGFNIKKVRVKQAAEDGALTYLASTYDPTDNIIRDGIYEGGRKVISFCGVLQHDVFPLPELLQMAQKLGADEMKRPVEIEFACNLNDDRTGEFYLLQIRPIVDAKQVLDEDLQQIPDSDCLLRSNNSLGHGISEDVVDVVYVKTDDDFTAVNNPTIANEIEEINRKFLQSDKNYVLIGPGRWGSSDYWLGIPVKWPHISAARVIVEVGLKNYRVDPSQGTHFFQNLTSFGVGYFTINTYTGDGVFQKELLDQMPAVEETQYVRHVRFEKPLKIMMDGKKQTGVVIYT</sequence>
<dbReference type="Gene3D" id="3.40.50.2300">
    <property type="match status" value="1"/>
</dbReference>
<feature type="domain" description="Pyruvate phosphate dikinase AMP/ATP-binding" evidence="1">
    <location>
        <begin position="447"/>
        <end position="816"/>
    </location>
</feature>
<organism evidence="2 3">
    <name type="scientific">Xylanibacter ruminicola</name>
    <name type="common">Prevotella ruminicola</name>
    <dbReference type="NCBI Taxonomy" id="839"/>
    <lineage>
        <taxon>Bacteria</taxon>
        <taxon>Pseudomonadati</taxon>
        <taxon>Bacteroidota</taxon>
        <taxon>Bacteroidia</taxon>
        <taxon>Bacteroidales</taxon>
        <taxon>Prevotellaceae</taxon>
        <taxon>Xylanibacter</taxon>
    </lineage>
</organism>
<dbReference type="GO" id="GO:0005524">
    <property type="term" value="F:ATP binding"/>
    <property type="evidence" value="ECO:0007669"/>
    <property type="project" value="InterPro"/>
</dbReference>
<dbReference type="Gene3D" id="3.30.1490.20">
    <property type="entry name" value="ATP-grasp fold, A domain"/>
    <property type="match status" value="1"/>
</dbReference>
<dbReference type="SUPFAM" id="SSF56059">
    <property type="entry name" value="Glutathione synthetase ATP-binding domain-like"/>
    <property type="match status" value="1"/>
</dbReference>
<gene>
    <name evidence="2" type="ORF">E7101_11490</name>
</gene>
<dbReference type="PANTHER" id="PTHR43615:SF1">
    <property type="entry name" value="PPDK_N DOMAIN-CONTAINING PROTEIN"/>
    <property type="match status" value="1"/>
</dbReference>
<accession>A0A9D5P670</accession>
<comment type="caution">
    <text evidence="2">The sequence shown here is derived from an EMBL/GenBank/DDBJ whole genome shotgun (WGS) entry which is preliminary data.</text>
</comment>
<dbReference type="Proteomes" id="UP000806522">
    <property type="component" value="Unassembled WGS sequence"/>
</dbReference>
<dbReference type="GO" id="GO:0016301">
    <property type="term" value="F:kinase activity"/>
    <property type="evidence" value="ECO:0007669"/>
    <property type="project" value="InterPro"/>
</dbReference>
<evidence type="ECO:0000313" key="2">
    <source>
        <dbReference type="EMBL" id="MBE6271554.1"/>
    </source>
</evidence>